<protein>
    <submittedName>
        <fullName evidence="2">Uncharacterized protein</fullName>
    </submittedName>
</protein>
<dbReference type="EMBL" id="KZ107841">
    <property type="protein sequence ID" value="OSS50883.1"/>
    <property type="molecule type" value="Genomic_DNA"/>
</dbReference>
<keyword evidence="3" id="KW-1185">Reference proteome</keyword>
<evidence type="ECO:0000313" key="2">
    <source>
        <dbReference type="EMBL" id="OSS50883.1"/>
    </source>
</evidence>
<dbReference type="STRING" id="105696.A0A1Y2M495"/>
<dbReference type="AlphaFoldDB" id="A0A1Y2M495"/>
<proteinExistence type="predicted"/>
<dbReference type="OMA" id="RDITEWP"/>
<dbReference type="InParanoid" id="A0A1Y2M495"/>
<feature type="region of interest" description="Disordered" evidence="1">
    <location>
        <begin position="39"/>
        <end position="92"/>
    </location>
</feature>
<feature type="compositionally biased region" description="Low complexity" evidence="1">
    <location>
        <begin position="296"/>
        <end position="305"/>
    </location>
</feature>
<name>A0A1Y2M495_EPING</name>
<gene>
    <name evidence="2" type="ORF">B5807_04314</name>
</gene>
<organism evidence="2 3">
    <name type="scientific">Epicoccum nigrum</name>
    <name type="common">Soil fungus</name>
    <name type="synonym">Epicoccum purpurascens</name>
    <dbReference type="NCBI Taxonomy" id="105696"/>
    <lineage>
        <taxon>Eukaryota</taxon>
        <taxon>Fungi</taxon>
        <taxon>Dikarya</taxon>
        <taxon>Ascomycota</taxon>
        <taxon>Pezizomycotina</taxon>
        <taxon>Dothideomycetes</taxon>
        <taxon>Pleosporomycetidae</taxon>
        <taxon>Pleosporales</taxon>
        <taxon>Pleosporineae</taxon>
        <taxon>Didymellaceae</taxon>
        <taxon>Epicoccum</taxon>
    </lineage>
</organism>
<reference evidence="2 3" key="1">
    <citation type="journal article" date="2017" name="Genome Announc.">
        <title>Genome sequence of the saprophytic ascomycete Epicoccum nigrum ICMP 19927 strain isolated from New Zealand.</title>
        <authorList>
            <person name="Fokin M."/>
            <person name="Fleetwood D."/>
            <person name="Weir B.S."/>
            <person name="Villas-Boas S.G."/>
        </authorList>
    </citation>
    <scope>NUCLEOTIDE SEQUENCE [LARGE SCALE GENOMIC DNA]</scope>
    <source>
        <strain evidence="2 3">ICMP 19927</strain>
    </source>
</reference>
<accession>A0A1Y2M495</accession>
<sequence length="330" mass="36713">MGPHHLTHSATATTATTTQSAIRNAMSFSHLLIERTATETPASSLTAKDSHTVSPSTPERSLSSAQDNSTGQANTDMPESTEETKIHDATEQDDAVVVDDDSIVREFTCMNDEFSKCRTGQYTLKLSRKVISDHFGRNKACTRLVSDWPLFCRKHYQRATYNKELWQLRKVKLILRQFDIIEREFPGTTYDIMLKRAEEDRLNEFSRKVASGMGVSDAADAVAPLPGKNFEAPIDVLRELDQYLGKGKTIRQAKDTMDVINQMLQEKDTEQVPSIEFLPQLPGRTPTPSPKKSKSPAKALALATPPHSPSKKVSQRLSVRGGVKKLSQKA</sequence>
<evidence type="ECO:0000313" key="3">
    <source>
        <dbReference type="Proteomes" id="UP000193240"/>
    </source>
</evidence>
<dbReference type="Proteomes" id="UP000193240">
    <property type="component" value="Unassembled WGS sequence"/>
</dbReference>
<feature type="region of interest" description="Disordered" evidence="1">
    <location>
        <begin position="271"/>
        <end position="330"/>
    </location>
</feature>
<evidence type="ECO:0000256" key="1">
    <source>
        <dbReference type="SAM" id="MobiDB-lite"/>
    </source>
</evidence>
<feature type="compositionally biased region" description="Polar residues" evidence="1">
    <location>
        <begin position="39"/>
        <end position="78"/>
    </location>
</feature>